<feature type="signal peptide" evidence="2">
    <location>
        <begin position="1"/>
        <end position="20"/>
    </location>
</feature>
<dbReference type="EMBL" id="PDUG01000004">
    <property type="protein sequence ID" value="PIC33159.1"/>
    <property type="molecule type" value="Genomic_DNA"/>
</dbReference>
<keyword evidence="4" id="KW-1185">Reference proteome</keyword>
<dbReference type="OrthoDB" id="5817212at2759"/>
<keyword evidence="2" id="KW-0732">Signal</keyword>
<proteinExistence type="predicted"/>
<feature type="compositionally biased region" description="Basic residues" evidence="1">
    <location>
        <begin position="30"/>
        <end position="40"/>
    </location>
</feature>
<evidence type="ECO:0000313" key="4">
    <source>
        <dbReference type="Proteomes" id="UP000230233"/>
    </source>
</evidence>
<evidence type="ECO:0000313" key="3">
    <source>
        <dbReference type="EMBL" id="PIC33159.1"/>
    </source>
</evidence>
<feature type="chain" id="PRO_5013545808" evidence="2">
    <location>
        <begin position="21"/>
        <end position="85"/>
    </location>
</feature>
<protein>
    <submittedName>
        <fullName evidence="3">Uncharacterized protein</fullName>
    </submittedName>
</protein>
<comment type="caution">
    <text evidence="3">The sequence shown here is derived from an EMBL/GenBank/DDBJ whole genome shotgun (WGS) entry which is preliminary data.</text>
</comment>
<feature type="region of interest" description="Disordered" evidence="1">
    <location>
        <begin position="30"/>
        <end position="85"/>
    </location>
</feature>
<dbReference type="AlphaFoldDB" id="A0A2G5U0T9"/>
<gene>
    <name evidence="3" type="primary">Cni-W09C2.8</name>
    <name evidence="3" type="synonym">Cnig_chr_IV.g13243</name>
    <name evidence="3" type="ORF">B9Z55_013243</name>
</gene>
<name>A0A2G5U0T9_9PELO</name>
<feature type="compositionally biased region" description="Basic and acidic residues" evidence="1">
    <location>
        <begin position="42"/>
        <end position="54"/>
    </location>
</feature>
<sequence>MKIQLAILLIFALMICDVISAESEKTSKLIGKKMGRHNNKIRQPDDAQKGERRSRFPRRLNHGNGEYRTTSRMLMKFPGSPLGGK</sequence>
<evidence type="ECO:0000256" key="1">
    <source>
        <dbReference type="SAM" id="MobiDB-lite"/>
    </source>
</evidence>
<organism evidence="3 4">
    <name type="scientific">Caenorhabditis nigoni</name>
    <dbReference type="NCBI Taxonomy" id="1611254"/>
    <lineage>
        <taxon>Eukaryota</taxon>
        <taxon>Metazoa</taxon>
        <taxon>Ecdysozoa</taxon>
        <taxon>Nematoda</taxon>
        <taxon>Chromadorea</taxon>
        <taxon>Rhabditida</taxon>
        <taxon>Rhabditina</taxon>
        <taxon>Rhabditomorpha</taxon>
        <taxon>Rhabditoidea</taxon>
        <taxon>Rhabditidae</taxon>
        <taxon>Peloderinae</taxon>
        <taxon>Caenorhabditis</taxon>
    </lineage>
</organism>
<reference evidence="4" key="1">
    <citation type="submission" date="2017-10" db="EMBL/GenBank/DDBJ databases">
        <title>Rapid genome shrinkage in a self-fertile nematode reveals novel sperm competition proteins.</title>
        <authorList>
            <person name="Yin D."/>
            <person name="Schwarz E.M."/>
            <person name="Thomas C.G."/>
            <person name="Felde R.L."/>
            <person name="Korf I.F."/>
            <person name="Cutter A.D."/>
            <person name="Schartner C.M."/>
            <person name="Ralston E.J."/>
            <person name="Meyer B.J."/>
            <person name="Haag E.S."/>
        </authorList>
    </citation>
    <scope>NUCLEOTIDE SEQUENCE [LARGE SCALE GENOMIC DNA]</scope>
    <source>
        <strain evidence="4">JU1422</strain>
    </source>
</reference>
<evidence type="ECO:0000256" key="2">
    <source>
        <dbReference type="SAM" id="SignalP"/>
    </source>
</evidence>
<accession>A0A2G5U0T9</accession>
<dbReference type="Proteomes" id="UP000230233">
    <property type="component" value="Chromosome IV"/>
</dbReference>